<evidence type="ECO:0000256" key="10">
    <source>
        <dbReference type="PROSITE-ProRule" id="PRU01360"/>
    </source>
</evidence>
<dbReference type="Gene3D" id="2.170.130.10">
    <property type="entry name" value="TonB-dependent receptor, plug domain"/>
    <property type="match status" value="1"/>
</dbReference>
<evidence type="ECO:0000256" key="13">
    <source>
        <dbReference type="SAM" id="SignalP"/>
    </source>
</evidence>
<dbReference type="PROSITE" id="PS52016">
    <property type="entry name" value="TONB_DEPENDENT_REC_3"/>
    <property type="match status" value="1"/>
</dbReference>
<evidence type="ECO:0000256" key="11">
    <source>
        <dbReference type="RuleBase" id="RU003357"/>
    </source>
</evidence>
<dbReference type="InterPro" id="IPR000531">
    <property type="entry name" value="Beta-barrel_TonB"/>
</dbReference>
<evidence type="ECO:0000259" key="15">
    <source>
        <dbReference type="Pfam" id="PF07715"/>
    </source>
</evidence>
<dbReference type="PANTHER" id="PTHR30069">
    <property type="entry name" value="TONB-DEPENDENT OUTER MEMBRANE RECEPTOR"/>
    <property type="match status" value="1"/>
</dbReference>
<dbReference type="Pfam" id="PF07715">
    <property type="entry name" value="Plug"/>
    <property type="match status" value="1"/>
</dbReference>
<evidence type="ECO:0000256" key="2">
    <source>
        <dbReference type="ARBA" id="ARBA00022448"/>
    </source>
</evidence>
<gene>
    <name evidence="16" type="ORF">SAMN04488540_11370</name>
</gene>
<evidence type="ECO:0000313" key="16">
    <source>
        <dbReference type="EMBL" id="SDJ77773.1"/>
    </source>
</evidence>
<evidence type="ECO:0000256" key="7">
    <source>
        <dbReference type="ARBA" id="ARBA00023077"/>
    </source>
</evidence>
<dbReference type="Proteomes" id="UP000199527">
    <property type="component" value="Unassembled WGS sequence"/>
</dbReference>
<dbReference type="GO" id="GO:0009279">
    <property type="term" value="C:cell outer membrane"/>
    <property type="evidence" value="ECO:0007669"/>
    <property type="project" value="UniProtKB-SubCell"/>
</dbReference>
<keyword evidence="7 11" id="KW-0798">TonB box</keyword>
<feature type="region of interest" description="Disordered" evidence="12">
    <location>
        <begin position="183"/>
        <end position="206"/>
    </location>
</feature>
<evidence type="ECO:0000256" key="4">
    <source>
        <dbReference type="ARBA" id="ARBA00022692"/>
    </source>
</evidence>
<evidence type="ECO:0000313" key="17">
    <source>
        <dbReference type="Proteomes" id="UP000199527"/>
    </source>
</evidence>
<evidence type="ECO:0000256" key="12">
    <source>
        <dbReference type="SAM" id="MobiDB-lite"/>
    </source>
</evidence>
<keyword evidence="2 10" id="KW-0813">Transport</keyword>
<feature type="domain" description="TonB-dependent receptor plug" evidence="15">
    <location>
        <begin position="44"/>
        <end position="146"/>
    </location>
</feature>
<evidence type="ECO:0000256" key="5">
    <source>
        <dbReference type="ARBA" id="ARBA00022729"/>
    </source>
</evidence>
<feature type="domain" description="TonB-dependent receptor-like beta-barrel" evidence="14">
    <location>
        <begin position="168"/>
        <end position="580"/>
    </location>
</feature>
<dbReference type="CDD" id="cd01347">
    <property type="entry name" value="ligand_gated_channel"/>
    <property type="match status" value="1"/>
</dbReference>
<accession>A0A1G8WI64</accession>
<keyword evidence="4 10" id="KW-0812">Transmembrane</keyword>
<evidence type="ECO:0000256" key="1">
    <source>
        <dbReference type="ARBA" id="ARBA00004571"/>
    </source>
</evidence>
<dbReference type="OrthoDB" id="9764669at2"/>
<dbReference type="InterPro" id="IPR036942">
    <property type="entry name" value="Beta-barrel_TonB_sf"/>
</dbReference>
<keyword evidence="17" id="KW-1185">Reference proteome</keyword>
<dbReference type="GO" id="GO:0015889">
    <property type="term" value="P:cobalamin transport"/>
    <property type="evidence" value="ECO:0007669"/>
    <property type="project" value="TreeGrafter"/>
</dbReference>
<keyword evidence="6" id="KW-0406">Ion transport</keyword>
<comment type="similarity">
    <text evidence="10 11">Belongs to the TonB-dependent receptor family.</text>
</comment>
<feature type="compositionally biased region" description="Polar residues" evidence="12">
    <location>
        <begin position="183"/>
        <end position="195"/>
    </location>
</feature>
<dbReference type="RefSeq" id="WP_090366575.1">
    <property type="nucleotide sequence ID" value="NZ_FNEM01000013.1"/>
</dbReference>
<organism evidence="16 17">
    <name type="scientific">Ferrimonas sediminum</name>
    <dbReference type="NCBI Taxonomy" id="718193"/>
    <lineage>
        <taxon>Bacteria</taxon>
        <taxon>Pseudomonadati</taxon>
        <taxon>Pseudomonadota</taxon>
        <taxon>Gammaproteobacteria</taxon>
        <taxon>Alteromonadales</taxon>
        <taxon>Ferrimonadaceae</taxon>
        <taxon>Ferrimonas</taxon>
    </lineage>
</organism>
<keyword evidence="8 10" id="KW-0472">Membrane</keyword>
<dbReference type="InterPro" id="IPR039426">
    <property type="entry name" value="TonB-dep_rcpt-like"/>
</dbReference>
<comment type="subcellular location">
    <subcellularLocation>
        <location evidence="1 10">Cell outer membrane</location>
        <topology evidence="1 10">Multi-pass membrane protein</topology>
    </subcellularLocation>
</comment>
<name>A0A1G8WI64_9GAMM</name>
<dbReference type="EMBL" id="FNEM01000013">
    <property type="protein sequence ID" value="SDJ77773.1"/>
    <property type="molecule type" value="Genomic_DNA"/>
</dbReference>
<dbReference type="AlphaFoldDB" id="A0A1G8WI64"/>
<keyword evidence="5 13" id="KW-0732">Signal</keyword>
<evidence type="ECO:0000256" key="6">
    <source>
        <dbReference type="ARBA" id="ARBA00023065"/>
    </source>
</evidence>
<sequence length="607" mass="67311">MSLKTRLSVLSLALCASYAATAAPDYETIVVTADRFDTAPEQQLAVVNTIERVEIEELAPISVVDILERLPGLSVTRTGGAGQTANISIRGSESDHVLVLIDGVRISSATLGSVSFSSLAPEQVERIEVVKGARAAVWGSDAIGGVVQIFTRRLEGGQWYASGAVGSNNYSRLSAGAGISHGDGSTSLTVSQEQSDGFDVRRDSETDDDGYDRLTFGLNGQQNLSEQWLLNWSGQYNTGSYEYDNSAPYSNEADYDNFFWNLEAQYDRNDFSSKLSAGQARDYNDNYRAGEPGHSIYETRRNQLSWINQYQAGGALTLSGGVDYYNESVRGDYAQDERDVVGVFALARADLGAWLLEGVVRYDDVENIDSEVSYNTSAAYRFNDQWRLSASYGTAFKAPTFNDLYWPELGNDQLTSETSKNVDLTLNYAGNGYNAYVSVFQNKVDDLINWAKTGEKDDNGWDIYKPSNVDKAILKGVELGSDFELFGLQHQLAYTYLDAEDDSSGEQLEGRSEHEFDYSAAYVRSQWDLRVDYHYQGKRNDGDNNYDGNPDFISPYHKVDVSLGYAFTQGWKVRLKANNLLDEEVISNGSYYGPGAEWFLSLSYSDF</sequence>
<dbReference type="SUPFAM" id="SSF56935">
    <property type="entry name" value="Porins"/>
    <property type="match status" value="1"/>
</dbReference>
<protein>
    <submittedName>
        <fullName evidence="16">Vitamin B12 transporter</fullName>
    </submittedName>
</protein>
<dbReference type="PANTHER" id="PTHR30069:SF53">
    <property type="entry name" value="COLICIN I RECEPTOR-RELATED"/>
    <property type="match status" value="1"/>
</dbReference>
<reference evidence="17" key="1">
    <citation type="submission" date="2016-10" db="EMBL/GenBank/DDBJ databases">
        <authorList>
            <person name="Varghese N."/>
            <person name="Submissions S."/>
        </authorList>
    </citation>
    <scope>NUCLEOTIDE SEQUENCE [LARGE SCALE GENOMIC DNA]</scope>
    <source>
        <strain evidence="17">DSM 23317</strain>
    </source>
</reference>
<keyword evidence="3 10" id="KW-1134">Transmembrane beta strand</keyword>
<dbReference type="Gene3D" id="2.40.170.20">
    <property type="entry name" value="TonB-dependent receptor, beta-barrel domain"/>
    <property type="match status" value="1"/>
</dbReference>
<feature type="chain" id="PRO_5011689974" evidence="13">
    <location>
        <begin position="23"/>
        <end position="607"/>
    </location>
</feature>
<feature type="signal peptide" evidence="13">
    <location>
        <begin position="1"/>
        <end position="22"/>
    </location>
</feature>
<evidence type="ECO:0000256" key="8">
    <source>
        <dbReference type="ARBA" id="ARBA00023136"/>
    </source>
</evidence>
<evidence type="ECO:0000256" key="9">
    <source>
        <dbReference type="ARBA" id="ARBA00023237"/>
    </source>
</evidence>
<dbReference type="InterPro" id="IPR012910">
    <property type="entry name" value="Plug_dom"/>
</dbReference>
<dbReference type="Pfam" id="PF00593">
    <property type="entry name" value="TonB_dep_Rec_b-barrel"/>
    <property type="match status" value="1"/>
</dbReference>
<dbReference type="GO" id="GO:0006811">
    <property type="term" value="P:monoatomic ion transport"/>
    <property type="evidence" value="ECO:0007669"/>
    <property type="project" value="UniProtKB-KW"/>
</dbReference>
<evidence type="ECO:0000256" key="3">
    <source>
        <dbReference type="ARBA" id="ARBA00022452"/>
    </source>
</evidence>
<keyword evidence="9 10" id="KW-0998">Cell outer membrane</keyword>
<evidence type="ECO:0000259" key="14">
    <source>
        <dbReference type="Pfam" id="PF00593"/>
    </source>
</evidence>
<proteinExistence type="inferred from homology"/>
<dbReference type="InterPro" id="IPR037066">
    <property type="entry name" value="Plug_dom_sf"/>
</dbReference>